<evidence type="ECO:0000256" key="1">
    <source>
        <dbReference type="ARBA" id="ARBA00022729"/>
    </source>
</evidence>
<reference evidence="7 8" key="1">
    <citation type="submission" date="2015-11" db="EMBL/GenBank/DDBJ databases">
        <title>Genomic analysis of 38 Legionella species identifies large and diverse effector repertoires.</title>
        <authorList>
            <person name="Burstein D."/>
            <person name="Amaro F."/>
            <person name="Zusman T."/>
            <person name="Lifshitz Z."/>
            <person name="Cohen O."/>
            <person name="Gilbert J.A."/>
            <person name="Pupko T."/>
            <person name="Shuman H.A."/>
            <person name="Segal G."/>
        </authorList>
    </citation>
    <scope>NUCLEOTIDE SEQUENCE [LARGE SCALE GENOMIC DNA]</scope>
    <source>
        <strain evidence="7 8">Bercovier 4</strain>
    </source>
</reference>
<dbReference type="HAMAP" id="MF_01411">
    <property type="entry name" value="LPS_assembly_LptD"/>
    <property type="match status" value="1"/>
</dbReference>
<dbReference type="PATRIC" id="fig|454.4.peg.1259"/>
<dbReference type="GO" id="GO:0009279">
    <property type="term" value="C:cell outer membrane"/>
    <property type="evidence" value="ECO:0007669"/>
    <property type="project" value="UniProtKB-SubCell"/>
</dbReference>
<comment type="function">
    <text evidence="4">Together with LptE, is involved in the assembly of lipopolysaccharide (LPS) at the surface of the outer membrane.</text>
</comment>
<feature type="signal peptide" evidence="4">
    <location>
        <begin position="1"/>
        <end position="19"/>
    </location>
</feature>
<dbReference type="InterPro" id="IPR050218">
    <property type="entry name" value="LptD"/>
</dbReference>
<keyword evidence="1 4" id="KW-0732">Signal</keyword>
<proteinExistence type="inferred from homology"/>
<dbReference type="PANTHER" id="PTHR30189:SF1">
    <property type="entry name" value="LPS-ASSEMBLY PROTEIN LPTD"/>
    <property type="match status" value="1"/>
</dbReference>
<comment type="subcellular location">
    <subcellularLocation>
        <location evidence="4">Cell outer membrane</location>
    </subcellularLocation>
</comment>
<feature type="domain" description="Organic solvent tolerance-like N-terminal" evidence="5">
    <location>
        <begin position="84"/>
        <end position="221"/>
    </location>
</feature>
<dbReference type="STRING" id="454.Lisr_1169"/>
<feature type="domain" description="LptD C-terminal" evidence="6">
    <location>
        <begin position="345"/>
        <end position="742"/>
    </location>
</feature>
<dbReference type="EMBL" id="LNYH01000055">
    <property type="protein sequence ID" value="KTD26214.1"/>
    <property type="molecule type" value="Genomic_DNA"/>
</dbReference>
<evidence type="ECO:0000256" key="4">
    <source>
        <dbReference type="HAMAP-Rule" id="MF_01411"/>
    </source>
</evidence>
<evidence type="ECO:0000313" key="8">
    <source>
        <dbReference type="Proteomes" id="UP000054761"/>
    </source>
</evidence>
<sequence precursor="true">MMVLILSLVSAAFYAAAFAGELKSEPVQACIRVPDVSLNSVVRAQYAQCLGWLPDQSPLCYGAYSPVSIAPLADPDEIRIMAKEVSFYQQGQSLLKGNVEVQEGQRVLSAQTAYVYRDAKTSQVNRIELLGDVRYMEPDRLMIARKAIIYPQDKSGQVEDVLYRFKTGRRGAILPAWGRASLIQRFPDKDYLLKQATYSNCAPQDNAWEIRAESIRLDHAKGRGVARNAVLRIRDVPVLYIPYISFPTNKERKSGFLMPVTGYSNVGGYDLALPYYLNLAPNYDATLIPHMYTRRGVMMGGQFRYLTKQSTGVVEGHFLPQDRAFKNFVRENLLQYPTLKNESFNRWSVGIHDITSWSPNLRSTINFQQVSDDYFLQDFSTNLAVLTERQLIRQADMVYFSEHWKFKAMAQSYQTLNPVNQTPVEGVYERLPQLFAQGLYTDLPLNADFQLLSQYDQFHWPNDSVRLRPEGPRLHLNPILGFPQTQPWGYLTPSVQLVEDYYDVNYNNRKISDQNFNRTIPRYSIDGGLFFERNIQLMGQSYTQTLEPRLFYLYVPYRDQTQIPVYDSAYMIFNTDQLFRTNRFSGYDRVGDANQLSYAVASRWLSEETGNEKASFSIGQIRYFSDRRVQLCQSITGQCTDNPNALGFLSPDSEYSPVAARATYHFSPSWILTGDYVWDPATRATNNGHLNFHYQPAYNHVLRFAYSYLVNGDVSPVADNTFKNTTLHQATFAYAWPFNDHWSSLGAYSYNLSKGYGMMTFLGIQYDSCCWAVRLLGGRTFKNLNSDFRPEYNNNVYLQILLKGLGSVANSDPYSTIHTYIPGYNDQFHR</sequence>
<feature type="chain" id="PRO_5008997566" description="LPS-assembly protein LptD" evidence="4">
    <location>
        <begin position="20"/>
        <end position="830"/>
    </location>
</feature>
<organism evidence="7 8">
    <name type="scientific">Legionella israelensis</name>
    <dbReference type="NCBI Taxonomy" id="454"/>
    <lineage>
        <taxon>Bacteria</taxon>
        <taxon>Pseudomonadati</taxon>
        <taxon>Pseudomonadota</taxon>
        <taxon>Gammaproteobacteria</taxon>
        <taxon>Legionellales</taxon>
        <taxon>Legionellaceae</taxon>
        <taxon>Legionella</taxon>
    </lineage>
</organism>
<name>A0A0W0W2T6_9GAMM</name>
<comment type="caution">
    <text evidence="4">Lacks conserved residue(s) required for the propagation of feature annotation.</text>
</comment>
<keyword evidence="8" id="KW-1185">Reference proteome</keyword>
<comment type="similarity">
    <text evidence="4">Belongs to the LptD family.</text>
</comment>
<keyword evidence="2 4" id="KW-0472">Membrane</keyword>
<comment type="subunit">
    <text evidence="4">Component of the lipopolysaccharide transport and assembly complex. Interacts with LptE and LptA.</text>
</comment>
<dbReference type="GO" id="GO:0043165">
    <property type="term" value="P:Gram-negative-bacterium-type cell outer membrane assembly"/>
    <property type="evidence" value="ECO:0007669"/>
    <property type="project" value="UniProtKB-UniRule"/>
</dbReference>
<dbReference type="GO" id="GO:0015920">
    <property type="term" value="P:lipopolysaccharide transport"/>
    <property type="evidence" value="ECO:0007669"/>
    <property type="project" value="InterPro"/>
</dbReference>
<dbReference type="PANTHER" id="PTHR30189">
    <property type="entry name" value="LPS-ASSEMBLY PROTEIN"/>
    <property type="match status" value="1"/>
</dbReference>
<protein>
    <recommendedName>
        <fullName evidence="4">LPS-assembly protein LptD</fullName>
    </recommendedName>
</protein>
<comment type="caution">
    <text evidence="7">The sequence shown here is derived from an EMBL/GenBank/DDBJ whole genome shotgun (WGS) entry which is preliminary data.</text>
</comment>
<dbReference type="InterPro" id="IPR020889">
    <property type="entry name" value="LipoPS_assembly_LptD"/>
</dbReference>
<evidence type="ECO:0000259" key="5">
    <source>
        <dbReference type="Pfam" id="PF03968"/>
    </source>
</evidence>
<dbReference type="AlphaFoldDB" id="A0A0W0W2T6"/>
<evidence type="ECO:0000256" key="2">
    <source>
        <dbReference type="ARBA" id="ARBA00023136"/>
    </source>
</evidence>
<dbReference type="Proteomes" id="UP000054761">
    <property type="component" value="Unassembled WGS sequence"/>
</dbReference>
<dbReference type="InterPro" id="IPR005653">
    <property type="entry name" value="OstA-like_N"/>
</dbReference>
<evidence type="ECO:0000259" key="6">
    <source>
        <dbReference type="Pfam" id="PF04453"/>
    </source>
</evidence>
<dbReference type="GO" id="GO:1990351">
    <property type="term" value="C:transporter complex"/>
    <property type="evidence" value="ECO:0007669"/>
    <property type="project" value="TreeGrafter"/>
</dbReference>
<evidence type="ECO:0000256" key="3">
    <source>
        <dbReference type="ARBA" id="ARBA00023237"/>
    </source>
</evidence>
<dbReference type="Pfam" id="PF04453">
    <property type="entry name" value="LptD"/>
    <property type="match status" value="1"/>
</dbReference>
<accession>A0A0W0W2T6</accession>
<evidence type="ECO:0000313" key="7">
    <source>
        <dbReference type="EMBL" id="KTD26214.1"/>
    </source>
</evidence>
<dbReference type="InterPro" id="IPR007543">
    <property type="entry name" value="LptD_C"/>
</dbReference>
<gene>
    <name evidence="4" type="primary">lptD</name>
    <name evidence="7" type="ORF">Lisr_1169</name>
</gene>
<keyword evidence="3 4" id="KW-0998">Cell outer membrane</keyword>
<dbReference type="Pfam" id="PF03968">
    <property type="entry name" value="LptD_N"/>
    <property type="match status" value="1"/>
</dbReference>